<dbReference type="Bgee" id="ENSLOCG00000014799">
    <property type="expression patterns" value="Expressed in ovary and 6 other cell types or tissues"/>
</dbReference>
<dbReference type="EMBL" id="AHAT01004914">
    <property type="status" value="NOT_ANNOTATED_CDS"/>
    <property type="molecule type" value="Genomic_DNA"/>
</dbReference>
<dbReference type="InterPro" id="IPR006212">
    <property type="entry name" value="Furin_repeat"/>
</dbReference>
<dbReference type="CDD" id="cd00064">
    <property type="entry name" value="FU"/>
    <property type="match status" value="1"/>
</dbReference>
<dbReference type="Proteomes" id="UP000018468">
    <property type="component" value="Linkage group LG3"/>
</dbReference>
<accession>W5NC61</accession>
<dbReference type="PANTHER" id="PTHR15332:SF175">
    <property type="entry name" value="PROPROTEIN CONVERTASE SUBTILISIN_KEXIN TYPE 5-LIKE"/>
    <property type="match status" value="1"/>
</dbReference>
<organism evidence="6 7">
    <name type="scientific">Lepisosteus oculatus</name>
    <name type="common">Spotted gar</name>
    <dbReference type="NCBI Taxonomy" id="7918"/>
    <lineage>
        <taxon>Eukaryota</taxon>
        <taxon>Metazoa</taxon>
        <taxon>Chordata</taxon>
        <taxon>Craniata</taxon>
        <taxon>Vertebrata</taxon>
        <taxon>Euteleostomi</taxon>
        <taxon>Actinopterygii</taxon>
        <taxon>Neopterygii</taxon>
        <taxon>Holostei</taxon>
        <taxon>Semionotiformes</taxon>
        <taxon>Lepisosteidae</taxon>
        <taxon>Lepisosteus</taxon>
    </lineage>
</organism>
<dbReference type="GO" id="GO:0005576">
    <property type="term" value="C:extracellular region"/>
    <property type="evidence" value="ECO:0007669"/>
    <property type="project" value="UniProtKB-SubCell"/>
</dbReference>
<keyword evidence="7" id="KW-1185">Reference proteome</keyword>
<dbReference type="SMART" id="SM00261">
    <property type="entry name" value="FU"/>
    <property type="match status" value="2"/>
</dbReference>
<keyword evidence="3" id="KW-0732">Signal</keyword>
<reference evidence="6" key="2">
    <citation type="submission" date="2025-08" db="UniProtKB">
        <authorList>
            <consortium name="Ensembl"/>
        </authorList>
    </citation>
    <scope>IDENTIFICATION</scope>
</reference>
<feature type="domain" description="R-spondin Fu-CRD" evidence="5">
    <location>
        <begin position="42"/>
        <end position="104"/>
    </location>
</feature>
<dbReference type="InterPro" id="IPR043601">
    <property type="entry name" value="Rspo_Fu-CRD_dom"/>
</dbReference>
<dbReference type="InterPro" id="IPR009030">
    <property type="entry name" value="Growth_fac_rcpt_cys_sf"/>
</dbReference>
<keyword evidence="2" id="KW-0964">Secreted</keyword>
<dbReference type="STRING" id="7918.ENSLOCP00000018220"/>
<reference evidence="6" key="3">
    <citation type="submission" date="2025-09" db="UniProtKB">
        <authorList>
            <consortium name="Ensembl"/>
        </authorList>
    </citation>
    <scope>IDENTIFICATION</scope>
</reference>
<dbReference type="SUPFAM" id="SSF57184">
    <property type="entry name" value="Growth factor receptor domain"/>
    <property type="match status" value="1"/>
</dbReference>
<name>W5NC61_LEPOC</name>
<dbReference type="AlphaFoldDB" id="W5NC61"/>
<dbReference type="KEGG" id="loc:107076936"/>
<dbReference type="Ensembl" id="ENSLOCT00000018252.1">
    <property type="protein sequence ID" value="ENSLOCP00000018220.1"/>
    <property type="gene ID" value="ENSLOCG00000014799.1"/>
</dbReference>
<evidence type="ECO:0000256" key="1">
    <source>
        <dbReference type="ARBA" id="ARBA00004613"/>
    </source>
</evidence>
<evidence type="ECO:0000313" key="7">
    <source>
        <dbReference type="Proteomes" id="UP000018468"/>
    </source>
</evidence>
<comment type="subcellular location">
    <subcellularLocation>
        <location evidence="1">Secreted</location>
    </subcellularLocation>
</comment>
<proteinExistence type="predicted"/>
<evidence type="ECO:0000256" key="4">
    <source>
        <dbReference type="ARBA" id="ARBA00023180"/>
    </source>
</evidence>
<dbReference type="PANTHER" id="PTHR15332">
    <property type="entry name" value="PROPROTEIN CONVERTASE SUBTILISIN_KEXIN TYPE 5-LIKE"/>
    <property type="match status" value="1"/>
</dbReference>
<dbReference type="OMA" id="CEETRDK"/>
<dbReference type="HOGENOM" id="CLU_2249184_0_0_1"/>
<sequence length="104" mass="11689">MIALYYGPVTDNKCYTCDVSCKTCFGPQSLDCSSCFTGWLLDQEGSCVEHCPSGYFAHPETQLCEECSPTCERCEETRDKCVSCKKGKYRLLLHEGTCWSNCPE</sequence>
<evidence type="ECO:0000259" key="5">
    <source>
        <dbReference type="Pfam" id="PF15913"/>
    </source>
</evidence>
<dbReference type="InParanoid" id="W5NC61"/>
<keyword evidence="4" id="KW-0325">Glycoprotein</keyword>
<dbReference type="Gene3D" id="2.10.220.10">
    <property type="entry name" value="Hormone Receptor, Insulin-like Growth Factor Receptor 1, Chain A, domain 2"/>
    <property type="match status" value="1"/>
</dbReference>
<evidence type="ECO:0000313" key="6">
    <source>
        <dbReference type="Ensembl" id="ENSLOCP00000018220.1"/>
    </source>
</evidence>
<evidence type="ECO:0000256" key="2">
    <source>
        <dbReference type="ARBA" id="ARBA00022525"/>
    </source>
</evidence>
<evidence type="ECO:0000256" key="3">
    <source>
        <dbReference type="ARBA" id="ARBA00022729"/>
    </source>
</evidence>
<reference evidence="7" key="1">
    <citation type="submission" date="2011-12" db="EMBL/GenBank/DDBJ databases">
        <title>The Draft Genome of Lepisosteus oculatus.</title>
        <authorList>
            <consortium name="The Broad Institute Genome Assembly &amp; Analysis Group"/>
            <consortium name="Computational R&amp;D Group"/>
            <consortium name="and Sequencing Platform"/>
            <person name="Di Palma F."/>
            <person name="Alfoldi J."/>
            <person name="Johnson J."/>
            <person name="Berlin A."/>
            <person name="Gnerre S."/>
            <person name="Jaffe D."/>
            <person name="MacCallum I."/>
            <person name="Young S."/>
            <person name="Walker B.J."/>
            <person name="Lander E.S."/>
            <person name="Lindblad-Toh K."/>
        </authorList>
    </citation>
    <scope>NUCLEOTIDE SEQUENCE [LARGE SCALE GENOMIC DNA]</scope>
</reference>
<dbReference type="OrthoDB" id="300641at2759"/>
<dbReference type="Pfam" id="PF15913">
    <property type="entry name" value="Furin-like_2"/>
    <property type="match status" value="1"/>
</dbReference>
<protein>
    <submittedName>
        <fullName evidence="6">Proprotein convertase subtilisin/kexin type 5-like</fullName>
    </submittedName>
</protein>
<dbReference type="eggNOG" id="KOG3525">
    <property type="taxonomic scope" value="Eukaryota"/>
</dbReference>